<organism evidence="2 3">
    <name type="scientific">Phytophthora infestans</name>
    <name type="common">Potato late blight agent</name>
    <name type="synonym">Botrytis infestans</name>
    <dbReference type="NCBI Taxonomy" id="4787"/>
    <lineage>
        <taxon>Eukaryota</taxon>
        <taxon>Sar</taxon>
        <taxon>Stramenopiles</taxon>
        <taxon>Oomycota</taxon>
        <taxon>Peronosporomycetes</taxon>
        <taxon>Peronosporales</taxon>
        <taxon>Peronosporaceae</taxon>
        <taxon>Phytophthora</taxon>
    </lineage>
</organism>
<evidence type="ECO:0000313" key="3">
    <source>
        <dbReference type="Proteomes" id="UP000704712"/>
    </source>
</evidence>
<feature type="domain" description="Transcription activator GCR1-like" evidence="1">
    <location>
        <begin position="89"/>
        <end position="128"/>
    </location>
</feature>
<dbReference type="AlphaFoldDB" id="A0A8S9TH45"/>
<name>A0A8S9TH45_PHYIN</name>
<comment type="caution">
    <text evidence="2">The sequence shown here is derived from an EMBL/GenBank/DDBJ whole genome shotgun (WGS) entry which is preliminary data.</text>
</comment>
<protein>
    <submittedName>
        <fullName evidence="2">Transcriptional activator of glycolytic enzyme</fullName>
    </submittedName>
</protein>
<dbReference type="Pfam" id="PF12550">
    <property type="entry name" value="GCR1_C"/>
    <property type="match status" value="1"/>
</dbReference>
<gene>
    <name evidence="2" type="ORF">GN958_ATG22729</name>
</gene>
<dbReference type="EMBL" id="JAACNO010003191">
    <property type="protein sequence ID" value="KAF4128076.1"/>
    <property type="molecule type" value="Genomic_DNA"/>
</dbReference>
<dbReference type="InterPro" id="IPR022210">
    <property type="entry name" value="TF_GCR1-like"/>
</dbReference>
<evidence type="ECO:0000313" key="2">
    <source>
        <dbReference type="EMBL" id="KAF4128076.1"/>
    </source>
</evidence>
<reference evidence="2" key="1">
    <citation type="submission" date="2020-03" db="EMBL/GenBank/DDBJ databases">
        <title>Hybrid Assembly of Korean Phytophthora infestans isolates.</title>
        <authorList>
            <person name="Prokchorchik M."/>
            <person name="Lee Y."/>
            <person name="Seo J."/>
            <person name="Cho J.-H."/>
            <person name="Park Y.-E."/>
            <person name="Jang D.-C."/>
            <person name="Im J.-S."/>
            <person name="Choi J.-G."/>
            <person name="Park H.-J."/>
            <person name="Lee G.-B."/>
            <person name="Lee Y.-G."/>
            <person name="Hong S.-Y."/>
            <person name="Cho K."/>
            <person name="Sohn K.H."/>
        </authorList>
    </citation>
    <scope>NUCLEOTIDE SEQUENCE</scope>
    <source>
        <strain evidence="2">KR_2_A2</strain>
    </source>
</reference>
<evidence type="ECO:0000259" key="1">
    <source>
        <dbReference type="Pfam" id="PF12550"/>
    </source>
</evidence>
<dbReference type="Proteomes" id="UP000704712">
    <property type="component" value="Unassembled WGS sequence"/>
</dbReference>
<feature type="non-terminal residue" evidence="2">
    <location>
        <position position="183"/>
    </location>
</feature>
<accession>A0A8S9TH45</accession>
<proteinExistence type="predicted"/>
<sequence length="183" mass="19905">TSAPPKDIGHRIDPYGTCRSTYSNQRGGKQLRKHSAASDTYQRTLRSTHTLVGSLVGSLVGGRFQLGLAPDQAGQSSEQAEQLNEPVFYRLARGVKSVIEVWTGYTKGVVGCIPVQQHEARHGAKWRSSFYDAIQFLAASEHVPPETIAQVEETKRKNVSLTLDALRQKLSGKGGAIAVFQSA</sequence>